<dbReference type="Proteomes" id="UP000186955">
    <property type="component" value="Unassembled WGS sequence"/>
</dbReference>
<evidence type="ECO:0000313" key="2">
    <source>
        <dbReference type="Proteomes" id="UP000186955"/>
    </source>
</evidence>
<keyword evidence="2" id="KW-1185">Reference proteome</keyword>
<accession>A0A1Q5T2B8</accession>
<dbReference type="OrthoDB" id="2305901at2759"/>
<dbReference type="AlphaFoldDB" id="A0A1Q5T2B8"/>
<protein>
    <recommendedName>
        <fullName evidence="3">F-box domain-containing protein</fullName>
    </recommendedName>
</protein>
<dbReference type="EMBL" id="MNBE01000719">
    <property type="protein sequence ID" value="OKO94391.1"/>
    <property type="molecule type" value="Genomic_DNA"/>
</dbReference>
<organism evidence="1 2">
    <name type="scientific">Penicillium subrubescens</name>
    <dbReference type="NCBI Taxonomy" id="1316194"/>
    <lineage>
        <taxon>Eukaryota</taxon>
        <taxon>Fungi</taxon>
        <taxon>Dikarya</taxon>
        <taxon>Ascomycota</taxon>
        <taxon>Pezizomycotina</taxon>
        <taxon>Eurotiomycetes</taxon>
        <taxon>Eurotiomycetidae</taxon>
        <taxon>Eurotiales</taxon>
        <taxon>Aspergillaceae</taxon>
        <taxon>Penicillium</taxon>
    </lineage>
</organism>
<gene>
    <name evidence="1" type="ORF">PENSUB_11658</name>
</gene>
<name>A0A1Q5T2B8_9EURO</name>
<dbReference type="STRING" id="1316194.A0A1Q5T2B8"/>
<proteinExistence type="predicted"/>
<reference evidence="1 2" key="1">
    <citation type="submission" date="2016-10" db="EMBL/GenBank/DDBJ databases">
        <title>Genome sequence of the ascomycete fungus Penicillium subrubescens.</title>
        <authorList>
            <person name="De Vries R.P."/>
            <person name="Peng M."/>
            <person name="Dilokpimol A."/>
            <person name="Hilden K."/>
            <person name="Makela M.R."/>
            <person name="Grigoriev I."/>
            <person name="Riley R."/>
            <person name="Granchi Z."/>
        </authorList>
    </citation>
    <scope>NUCLEOTIDE SEQUENCE [LARGE SCALE GENOMIC DNA]</scope>
    <source>
        <strain evidence="1 2">CBS 132785</strain>
    </source>
</reference>
<comment type="caution">
    <text evidence="1">The sequence shown here is derived from an EMBL/GenBank/DDBJ whole genome shotgun (WGS) entry which is preliminary data.</text>
</comment>
<sequence>MTDNAANEGFSAAHKVLSTPLLLERIFTWIYEDVYGSWPVPERPQKPRDEDEEYNSSDYIERGGVLARCALVSKQWFYEATRILWRDWEDKIFLRPKFVETFTKMEPTRPQLYADMIHHAELAVVENPELFYTVQTTFTDITFSNLKSLYLYVPGDGSDRAEIPIFHAPQLTKLSFDPQYDWLPVSYSVQQDEWKVIFDLITDRFPDLESIKFEDSAKVWPGELQKLKDRLPRLKHLDAQSVVESTRKGRDA</sequence>
<evidence type="ECO:0000313" key="1">
    <source>
        <dbReference type="EMBL" id="OKO94391.1"/>
    </source>
</evidence>
<evidence type="ECO:0008006" key="3">
    <source>
        <dbReference type="Google" id="ProtNLM"/>
    </source>
</evidence>